<proteinExistence type="predicted"/>
<dbReference type="STRING" id="150121.SAMN06296010_2853"/>
<dbReference type="OrthoDB" id="569444at2"/>
<dbReference type="RefSeq" id="WP_085487141.1">
    <property type="nucleotide sequence ID" value="NZ_FXAY01000005.1"/>
</dbReference>
<sequence length="392" mass="41991">MTVLHERIGFEIELLAPDGAGRRTLAERICRERGGRVERFFHTDSEPSLVPGMGHFWHLTPGFAVIDSSGAPVATFVDDVTITADIARDRTRATPDAGGRVADASPASDEHSYRILSDDARLLRLIAGHTPPDTPFPRVLDDVAALFGSRVETIGTVRRLRDRAGASIAMATSLAAGRERPCEIVTPPLSSDHEAALESLLMPARELGFTVPVEAAVHLHFDGAPFRSVAAFSNLVRLFGHWREALRVALGTNPACTRLQALPPSLLELVESESANADASAGSSDAERWSALQSAARSTGLSKYFDVNLTALLTDAPARDTLEVRILPGALRASDIVWRAAFVEALLARCRDPLAFPRPTSGDAVAAAVELRALVGFTPEREKATDSDAALA</sequence>
<protein>
    <submittedName>
        <fullName evidence="1">Putative amidoligase enzyme</fullName>
    </submittedName>
</protein>
<organism evidence="1 2">
    <name type="scientific">Agreia pratensis</name>
    <dbReference type="NCBI Taxonomy" id="150121"/>
    <lineage>
        <taxon>Bacteria</taxon>
        <taxon>Bacillati</taxon>
        <taxon>Actinomycetota</taxon>
        <taxon>Actinomycetes</taxon>
        <taxon>Micrococcales</taxon>
        <taxon>Microbacteriaceae</taxon>
        <taxon>Agreia</taxon>
    </lineage>
</organism>
<accession>A0A1X7KS58</accession>
<gene>
    <name evidence="1" type="ORF">SAMN06296010_2853</name>
</gene>
<evidence type="ECO:0000313" key="1">
    <source>
        <dbReference type="EMBL" id="SMG44296.1"/>
    </source>
</evidence>
<keyword evidence="1" id="KW-0436">Ligase</keyword>
<dbReference type="EMBL" id="FXAY01000005">
    <property type="protein sequence ID" value="SMG44296.1"/>
    <property type="molecule type" value="Genomic_DNA"/>
</dbReference>
<dbReference type="InterPro" id="IPR022025">
    <property type="entry name" value="Amidoligase_2"/>
</dbReference>
<keyword evidence="2" id="KW-1185">Reference proteome</keyword>
<dbReference type="Proteomes" id="UP000193244">
    <property type="component" value="Unassembled WGS sequence"/>
</dbReference>
<dbReference type="Pfam" id="PF12224">
    <property type="entry name" value="Amidoligase_2"/>
    <property type="match status" value="1"/>
</dbReference>
<dbReference type="GO" id="GO:0016874">
    <property type="term" value="F:ligase activity"/>
    <property type="evidence" value="ECO:0007669"/>
    <property type="project" value="UniProtKB-KW"/>
</dbReference>
<evidence type="ECO:0000313" key="2">
    <source>
        <dbReference type="Proteomes" id="UP000193244"/>
    </source>
</evidence>
<name>A0A1X7KS58_9MICO</name>
<dbReference type="AlphaFoldDB" id="A0A1X7KS58"/>
<reference evidence="2" key="1">
    <citation type="submission" date="2017-04" db="EMBL/GenBank/DDBJ databases">
        <authorList>
            <person name="Varghese N."/>
            <person name="Submissions S."/>
        </authorList>
    </citation>
    <scope>NUCLEOTIDE SEQUENCE [LARGE SCALE GENOMIC DNA]</scope>
    <source>
        <strain evidence="2">VKM Ac-2510</strain>
    </source>
</reference>